<dbReference type="EMBL" id="SNRW01000088">
    <property type="protein sequence ID" value="KAA6403545.1"/>
    <property type="molecule type" value="Genomic_DNA"/>
</dbReference>
<dbReference type="AlphaFoldDB" id="A0A5J4XAK4"/>
<sequence>MTIRPGSRTEKCQWKINRFTWNSPYKDNFIRLIAIQEQKENIKNRLESLTPVDPPELTINMNEQQFNAHRDFWAQRSYSLRYLSLKASGEHHRGFGDGLLNVSALIQRHTRHEYLTINDWKAFWREVDTDLYLDIARMYLDEDDNHHQHHDYDHDHDHNHRYDKERNDRNDQLDLGRNRKRRRVFSSEGSGNGQNNED</sequence>
<name>A0A5J4XAK4_9EUKA</name>
<feature type="region of interest" description="Disordered" evidence="1">
    <location>
        <begin position="150"/>
        <end position="198"/>
    </location>
</feature>
<organism evidence="2 3">
    <name type="scientific">Streblomastix strix</name>
    <dbReference type="NCBI Taxonomy" id="222440"/>
    <lineage>
        <taxon>Eukaryota</taxon>
        <taxon>Metamonada</taxon>
        <taxon>Preaxostyla</taxon>
        <taxon>Oxymonadida</taxon>
        <taxon>Streblomastigidae</taxon>
        <taxon>Streblomastix</taxon>
    </lineage>
</organism>
<comment type="caution">
    <text evidence="2">The sequence shown here is derived from an EMBL/GenBank/DDBJ whole genome shotgun (WGS) entry which is preliminary data.</text>
</comment>
<feature type="compositionally biased region" description="Polar residues" evidence="1">
    <location>
        <begin position="187"/>
        <end position="198"/>
    </location>
</feature>
<proteinExistence type="predicted"/>
<dbReference type="Proteomes" id="UP000324800">
    <property type="component" value="Unassembled WGS sequence"/>
</dbReference>
<reference evidence="2 3" key="1">
    <citation type="submission" date="2019-03" db="EMBL/GenBank/DDBJ databases">
        <title>Single cell metagenomics reveals metabolic interactions within the superorganism composed of flagellate Streblomastix strix and complex community of Bacteroidetes bacteria on its surface.</title>
        <authorList>
            <person name="Treitli S.C."/>
            <person name="Kolisko M."/>
            <person name="Husnik F."/>
            <person name="Keeling P."/>
            <person name="Hampl V."/>
        </authorList>
    </citation>
    <scope>NUCLEOTIDE SEQUENCE [LARGE SCALE GENOMIC DNA]</scope>
    <source>
        <strain evidence="2">ST1C</strain>
    </source>
</reference>
<evidence type="ECO:0000313" key="2">
    <source>
        <dbReference type="EMBL" id="KAA6403545.1"/>
    </source>
</evidence>
<protein>
    <submittedName>
        <fullName evidence="2">Uncharacterized protein</fullName>
    </submittedName>
</protein>
<evidence type="ECO:0000313" key="3">
    <source>
        <dbReference type="Proteomes" id="UP000324800"/>
    </source>
</evidence>
<feature type="compositionally biased region" description="Basic and acidic residues" evidence="1">
    <location>
        <begin position="150"/>
        <end position="177"/>
    </location>
</feature>
<accession>A0A5J4XAK4</accession>
<evidence type="ECO:0000256" key="1">
    <source>
        <dbReference type="SAM" id="MobiDB-lite"/>
    </source>
</evidence>
<gene>
    <name evidence="2" type="ORF">EZS28_000935</name>
</gene>